<keyword evidence="1" id="KW-0238">DNA-binding</keyword>
<evidence type="ECO:0000256" key="1">
    <source>
        <dbReference type="ARBA" id="ARBA00023125"/>
    </source>
</evidence>
<sequence>MDGGVGLSVGAVARRLGVAPSTLRTWGRRYGIGPSRHSAGGHRRYDTTDVARLQLMNQLILDGTPPEEAARKALAAAPEDLPAQPPPQQPEPRPAWGSGGQRLAVTESTPATRALARAAMGMDAVTMQRLIDEALRRDGVVQAWQELFAPVLIGIGERHAETGAIVEIEHLLSGTLLSALAREVATAGPPITARPVVLACAAEEQHSLPVYALAASLAAERIAVRVLGARMPYEALAAAIRHLGPAAVFVWSQTPDTGDPAPLAGLPGGRPRVRLLAGGPGWADDRLPERVHRVGTLPEAIAEVHAAYGHA</sequence>
<comment type="caution">
    <text evidence="4">The sequence shown here is derived from an EMBL/GenBank/DDBJ whole genome shotgun (WGS) entry which is preliminary data.</text>
</comment>
<dbReference type="PROSITE" id="PS50937">
    <property type="entry name" value="HTH_MERR_2"/>
    <property type="match status" value="1"/>
</dbReference>
<dbReference type="Pfam" id="PF13411">
    <property type="entry name" value="MerR_1"/>
    <property type="match status" value="1"/>
</dbReference>
<feature type="region of interest" description="Disordered" evidence="2">
    <location>
        <begin position="79"/>
        <end position="102"/>
    </location>
</feature>
<dbReference type="Gene3D" id="3.40.50.280">
    <property type="entry name" value="Cobalamin-binding domain"/>
    <property type="match status" value="1"/>
</dbReference>
<evidence type="ECO:0000259" key="3">
    <source>
        <dbReference type="PROSITE" id="PS50937"/>
    </source>
</evidence>
<dbReference type="Pfam" id="PF02607">
    <property type="entry name" value="B12-binding_2"/>
    <property type="match status" value="1"/>
</dbReference>
<proteinExistence type="predicted"/>
<dbReference type="GO" id="GO:0003677">
    <property type="term" value="F:DNA binding"/>
    <property type="evidence" value="ECO:0007669"/>
    <property type="project" value="UniProtKB-KW"/>
</dbReference>
<dbReference type="Gene3D" id="1.10.1240.10">
    <property type="entry name" value="Methionine synthase domain"/>
    <property type="match status" value="1"/>
</dbReference>
<gene>
    <name evidence="4" type="ORF">J4573_48890</name>
</gene>
<dbReference type="AlphaFoldDB" id="A0A939T9E1"/>
<name>A0A939T9E1_9ACTN</name>
<dbReference type="SUPFAM" id="SSF46955">
    <property type="entry name" value="Putative DNA-binding domain"/>
    <property type="match status" value="1"/>
</dbReference>
<dbReference type="GO" id="GO:0003700">
    <property type="term" value="F:DNA-binding transcription factor activity"/>
    <property type="evidence" value="ECO:0007669"/>
    <property type="project" value="InterPro"/>
</dbReference>
<dbReference type="PANTHER" id="PTHR30204">
    <property type="entry name" value="REDOX-CYCLING DRUG-SENSING TRANSCRIPTIONAL ACTIVATOR SOXR"/>
    <property type="match status" value="1"/>
</dbReference>
<dbReference type="InterPro" id="IPR047057">
    <property type="entry name" value="MerR_fam"/>
</dbReference>
<dbReference type="PANTHER" id="PTHR30204:SF97">
    <property type="entry name" value="MERR FAMILY REGULATORY PROTEIN"/>
    <property type="match status" value="1"/>
</dbReference>
<evidence type="ECO:0000313" key="4">
    <source>
        <dbReference type="EMBL" id="MBO2455078.1"/>
    </source>
</evidence>
<dbReference type="InterPro" id="IPR036594">
    <property type="entry name" value="Meth_synthase_dom"/>
</dbReference>
<reference evidence="4" key="1">
    <citation type="submission" date="2021-03" db="EMBL/GenBank/DDBJ databases">
        <authorList>
            <person name="Kanchanasin P."/>
            <person name="Saeng-In P."/>
            <person name="Phongsopitanun W."/>
            <person name="Yuki M."/>
            <person name="Kudo T."/>
            <person name="Ohkuma M."/>
            <person name="Tanasupawat S."/>
        </authorList>
    </citation>
    <scope>NUCLEOTIDE SEQUENCE</scope>
    <source>
        <strain evidence="4">GKU 128</strain>
    </source>
</reference>
<accession>A0A939T9E1</accession>
<organism evidence="4 5">
    <name type="scientific">Actinomadura barringtoniae</name>
    <dbReference type="NCBI Taxonomy" id="1427535"/>
    <lineage>
        <taxon>Bacteria</taxon>
        <taxon>Bacillati</taxon>
        <taxon>Actinomycetota</taxon>
        <taxon>Actinomycetes</taxon>
        <taxon>Streptosporangiales</taxon>
        <taxon>Thermomonosporaceae</taxon>
        <taxon>Actinomadura</taxon>
    </lineage>
</organism>
<feature type="domain" description="HTH merR-type" evidence="3">
    <location>
        <begin position="6"/>
        <end position="75"/>
    </location>
</feature>
<evidence type="ECO:0000313" key="5">
    <source>
        <dbReference type="Proteomes" id="UP000669179"/>
    </source>
</evidence>
<protein>
    <submittedName>
        <fullName evidence="4">MerR family transcriptional regulator</fullName>
    </submittedName>
</protein>
<dbReference type="InterPro" id="IPR009061">
    <property type="entry name" value="DNA-bd_dom_put_sf"/>
</dbReference>
<dbReference type="EMBL" id="JAGEOJ010000032">
    <property type="protein sequence ID" value="MBO2455078.1"/>
    <property type="molecule type" value="Genomic_DNA"/>
</dbReference>
<evidence type="ECO:0000256" key="2">
    <source>
        <dbReference type="SAM" id="MobiDB-lite"/>
    </source>
</evidence>
<dbReference type="InterPro" id="IPR003759">
    <property type="entry name" value="Cbl-bd_cap"/>
</dbReference>
<dbReference type="InterPro" id="IPR000551">
    <property type="entry name" value="MerR-type_HTH_dom"/>
</dbReference>
<feature type="compositionally biased region" description="Pro residues" evidence="2">
    <location>
        <begin position="83"/>
        <end position="93"/>
    </location>
</feature>
<dbReference type="Proteomes" id="UP000669179">
    <property type="component" value="Unassembled WGS sequence"/>
</dbReference>
<dbReference type="SMART" id="SM00422">
    <property type="entry name" value="HTH_MERR"/>
    <property type="match status" value="1"/>
</dbReference>
<dbReference type="Gene3D" id="1.10.1660.10">
    <property type="match status" value="1"/>
</dbReference>
<keyword evidence="5" id="KW-1185">Reference proteome</keyword>